<comment type="caution">
    <text evidence="1">The sequence shown here is derived from an EMBL/GenBank/DDBJ whole genome shotgun (WGS) entry which is preliminary data.</text>
</comment>
<organism evidence="1 2">
    <name type="scientific">Rhizophagus clarus</name>
    <dbReference type="NCBI Taxonomy" id="94130"/>
    <lineage>
        <taxon>Eukaryota</taxon>
        <taxon>Fungi</taxon>
        <taxon>Fungi incertae sedis</taxon>
        <taxon>Mucoromycota</taxon>
        <taxon>Glomeromycotina</taxon>
        <taxon>Glomeromycetes</taxon>
        <taxon>Glomerales</taxon>
        <taxon>Glomeraceae</taxon>
        <taxon>Rhizophagus</taxon>
    </lineage>
</organism>
<dbReference type="EMBL" id="BEXD01003889">
    <property type="protein sequence ID" value="GBC03505.1"/>
    <property type="molecule type" value="Genomic_DNA"/>
</dbReference>
<gene>
    <name evidence="1" type="ORF">RclHR1_05160004</name>
</gene>
<proteinExistence type="predicted"/>
<reference evidence="1 2" key="1">
    <citation type="submission" date="2017-11" db="EMBL/GenBank/DDBJ databases">
        <title>The genome of Rhizophagus clarus HR1 reveals common genetic basis of auxotrophy among arbuscular mycorrhizal fungi.</title>
        <authorList>
            <person name="Kobayashi Y."/>
        </authorList>
    </citation>
    <scope>NUCLEOTIDE SEQUENCE [LARGE SCALE GENOMIC DNA]</scope>
    <source>
        <strain evidence="1 2">HR1</strain>
    </source>
</reference>
<evidence type="ECO:0000313" key="2">
    <source>
        <dbReference type="Proteomes" id="UP000247702"/>
    </source>
</evidence>
<evidence type="ECO:0008006" key="3">
    <source>
        <dbReference type="Google" id="ProtNLM"/>
    </source>
</evidence>
<accession>A0A2Z6RYL3</accession>
<dbReference type="AlphaFoldDB" id="A0A2Z6RYL3"/>
<protein>
    <recommendedName>
        <fullName evidence="3">Protein kinase domain-containing protein</fullName>
    </recommendedName>
</protein>
<keyword evidence="2" id="KW-1185">Reference proteome</keyword>
<dbReference type="Proteomes" id="UP000247702">
    <property type="component" value="Unassembled WGS sequence"/>
</dbReference>
<evidence type="ECO:0000313" key="1">
    <source>
        <dbReference type="EMBL" id="GBC03505.1"/>
    </source>
</evidence>
<name>A0A2Z6RYL3_9GLOM</name>
<sequence>MVKKYSLKNNRFLILYGISQNPVTNDYILVQNNSINLANCISGNEKIDDFIQKRLLKINDHKDILFEWIPYNQFDKIKETGKNDNIAVYSAIWNNGPLTYNQNYNKYTRDSNKEVTLKLMNDSQNSMEFVINEVKKYSPRNNQFLILYGISQTPDTNDYILVFNWTSGNEEIDDFIQKMRLKVNDHKDIVFEWIPYIQFNKIKETGKNSNIAVYSAIWNNGPLTYNQKNNEYTRDSNKEVALKLLYYSQNSIEFVINEVKKYSSKNNQFLVLYGISQTPDTNDYILVFNWTSGNEEIDDFIRKRRLKVNDHKDVVFEWIPYNQFNEIKKTYKNDNIAVYSAIWNNGPLTYNQKDNEYTRDSNKEVALKLMNNSQNSIEFVINEVKKYSLKNNRFLILYGISQNPVTNDYILVQNNSIILTNCTSGNEKIDEFIQKRLLKINDHKDIVFEWIPYNQFDKIKETYKNDDIAVYSTIWNNGPLTYNQKYNEYTRDSNKEVALKLMNGSQNSIEFVINEVKKYSLKNNRFLILYGISQNPVTNDYILVQNNSINLANCISGNEKIDDFIQKRLLKINDHKDILFEWIPYNQFDKIKEIGKNDNITVYSAIWNNGPLTYNQKYNEYTRDSNKEVTLKLMNDSQNSIEFVINEFFNWTSGNEEIDDFIRKRRLKVNDHKDIVFEWIPYNQFNKIKETGKYDNIAVYSAIWDNGPLTYNQKNNELYKRFKQRSCFKINE</sequence>